<name>A0A1F5PHK3_9BACT</name>
<evidence type="ECO:0000256" key="3">
    <source>
        <dbReference type="HAMAP-Rule" id="MF_00360"/>
    </source>
</evidence>
<dbReference type="InterPro" id="IPR020814">
    <property type="entry name" value="Ribosomal_S6_plastid/chlpt"/>
</dbReference>
<dbReference type="GO" id="GO:0006412">
    <property type="term" value="P:translation"/>
    <property type="evidence" value="ECO:0007669"/>
    <property type="project" value="UniProtKB-UniRule"/>
</dbReference>
<protein>
    <recommendedName>
        <fullName evidence="2 3">Small ribosomal subunit protein bS6</fullName>
    </recommendedName>
</protein>
<dbReference type="GO" id="GO:1990904">
    <property type="term" value="C:ribonucleoprotein complex"/>
    <property type="evidence" value="ECO:0007669"/>
    <property type="project" value="UniProtKB-KW"/>
</dbReference>
<dbReference type="NCBIfam" id="TIGR00166">
    <property type="entry name" value="S6"/>
    <property type="match status" value="1"/>
</dbReference>
<dbReference type="EMBL" id="MFEO01000021">
    <property type="protein sequence ID" value="OGE89399.1"/>
    <property type="molecule type" value="Genomic_DNA"/>
</dbReference>
<comment type="caution">
    <text evidence="5">The sequence shown here is derived from an EMBL/GenBank/DDBJ whole genome shotgun (WGS) entry which is preliminary data.</text>
</comment>
<evidence type="ECO:0000256" key="2">
    <source>
        <dbReference type="ARBA" id="ARBA00035294"/>
    </source>
</evidence>
<keyword evidence="3 5" id="KW-0689">Ribosomal protein</keyword>
<dbReference type="SUPFAM" id="SSF54995">
    <property type="entry name" value="Ribosomal protein S6"/>
    <property type="match status" value="1"/>
</dbReference>
<gene>
    <name evidence="3" type="primary">rpsF</name>
    <name evidence="5" type="ORF">A2722_00150</name>
</gene>
<proteinExistence type="inferred from homology"/>
<comment type="similarity">
    <text evidence="1 3">Belongs to the bacterial ribosomal protein bS6 family.</text>
</comment>
<dbReference type="GO" id="GO:0005840">
    <property type="term" value="C:ribosome"/>
    <property type="evidence" value="ECO:0007669"/>
    <property type="project" value="UniProtKB-KW"/>
</dbReference>
<dbReference type="GO" id="GO:0070181">
    <property type="term" value="F:small ribosomal subunit rRNA binding"/>
    <property type="evidence" value="ECO:0007669"/>
    <property type="project" value="TreeGrafter"/>
</dbReference>
<keyword evidence="3" id="KW-0694">RNA-binding</keyword>
<dbReference type="HAMAP" id="MF_00360">
    <property type="entry name" value="Ribosomal_bS6"/>
    <property type="match status" value="1"/>
</dbReference>
<dbReference type="AlphaFoldDB" id="A0A1F5PHK3"/>
<dbReference type="STRING" id="1817828.A2722_00150"/>
<sequence>MPQYELMYILSSAVVDTDEPALTDDILSQITSLGGQILNVEKLGRKKLAFPIKKTRNGFYVLVNFMLDGEKIHEVDHKIRVTSGIIRHLTLNKEESLIRQAKDREEQKMIRRPREGQEARPAGSGKPEIQIDLDRQIEKALEEDITK</sequence>
<evidence type="ECO:0000256" key="4">
    <source>
        <dbReference type="SAM" id="MobiDB-lite"/>
    </source>
</evidence>
<organism evidence="5 6">
    <name type="scientific">Candidatus Doudnabacteria bacterium RIFCSPHIGHO2_01_FULL_50_11</name>
    <dbReference type="NCBI Taxonomy" id="1817828"/>
    <lineage>
        <taxon>Bacteria</taxon>
        <taxon>Candidatus Doudnaibacteriota</taxon>
    </lineage>
</organism>
<dbReference type="InterPro" id="IPR000529">
    <property type="entry name" value="Ribosomal_bS6"/>
</dbReference>
<dbReference type="PANTHER" id="PTHR21011">
    <property type="entry name" value="MITOCHONDRIAL 28S RIBOSOMAL PROTEIN S6"/>
    <property type="match status" value="1"/>
</dbReference>
<dbReference type="Gene3D" id="3.30.70.60">
    <property type="match status" value="1"/>
</dbReference>
<evidence type="ECO:0000313" key="6">
    <source>
        <dbReference type="Proteomes" id="UP000178377"/>
    </source>
</evidence>
<evidence type="ECO:0000256" key="1">
    <source>
        <dbReference type="ARBA" id="ARBA00009512"/>
    </source>
</evidence>
<evidence type="ECO:0000313" key="5">
    <source>
        <dbReference type="EMBL" id="OGE89399.1"/>
    </source>
</evidence>
<dbReference type="Pfam" id="PF01250">
    <property type="entry name" value="Ribosomal_S6"/>
    <property type="match status" value="1"/>
</dbReference>
<accession>A0A1F5PHK3</accession>
<dbReference type="Proteomes" id="UP000178377">
    <property type="component" value="Unassembled WGS sequence"/>
</dbReference>
<feature type="region of interest" description="Disordered" evidence="4">
    <location>
        <begin position="100"/>
        <end position="131"/>
    </location>
</feature>
<comment type="function">
    <text evidence="3">Binds together with bS18 to 16S ribosomal RNA.</text>
</comment>
<dbReference type="InterPro" id="IPR014717">
    <property type="entry name" value="Transl_elong_EF1B/ribsomal_bS6"/>
</dbReference>
<keyword evidence="3" id="KW-0687">Ribonucleoprotein</keyword>
<feature type="compositionally biased region" description="Basic and acidic residues" evidence="4">
    <location>
        <begin position="100"/>
        <end position="118"/>
    </location>
</feature>
<dbReference type="GO" id="GO:0003735">
    <property type="term" value="F:structural constituent of ribosome"/>
    <property type="evidence" value="ECO:0007669"/>
    <property type="project" value="InterPro"/>
</dbReference>
<keyword evidence="3" id="KW-0699">rRNA-binding</keyword>
<reference evidence="5 6" key="1">
    <citation type="journal article" date="2016" name="Nat. Commun.">
        <title>Thousands of microbial genomes shed light on interconnected biogeochemical processes in an aquifer system.</title>
        <authorList>
            <person name="Anantharaman K."/>
            <person name="Brown C.T."/>
            <person name="Hug L.A."/>
            <person name="Sharon I."/>
            <person name="Castelle C.J."/>
            <person name="Probst A.J."/>
            <person name="Thomas B.C."/>
            <person name="Singh A."/>
            <person name="Wilkins M.J."/>
            <person name="Karaoz U."/>
            <person name="Brodie E.L."/>
            <person name="Williams K.H."/>
            <person name="Hubbard S.S."/>
            <person name="Banfield J.F."/>
        </authorList>
    </citation>
    <scope>NUCLEOTIDE SEQUENCE [LARGE SCALE GENOMIC DNA]</scope>
</reference>
<dbReference type="GO" id="GO:0005737">
    <property type="term" value="C:cytoplasm"/>
    <property type="evidence" value="ECO:0007669"/>
    <property type="project" value="UniProtKB-ARBA"/>
</dbReference>
<dbReference type="PANTHER" id="PTHR21011:SF1">
    <property type="entry name" value="SMALL RIBOSOMAL SUBUNIT PROTEIN BS6M"/>
    <property type="match status" value="1"/>
</dbReference>
<dbReference type="InterPro" id="IPR035980">
    <property type="entry name" value="Ribosomal_bS6_sf"/>
</dbReference>
<dbReference type="CDD" id="cd00473">
    <property type="entry name" value="bS6"/>
    <property type="match status" value="1"/>
</dbReference>